<dbReference type="InterPro" id="IPR003439">
    <property type="entry name" value="ABC_transporter-like_ATP-bd"/>
</dbReference>
<dbReference type="SUPFAM" id="SSF52540">
    <property type="entry name" value="P-loop containing nucleoside triphosphate hydrolases"/>
    <property type="match status" value="1"/>
</dbReference>
<evidence type="ECO:0000256" key="1">
    <source>
        <dbReference type="ARBA" id="ARBA00004141"/>
    </source>
</evidence>
<dbReference type="InterPro" id="IPR050352">
    <property type="entry name" value="ABCG_transporters"/>
</dbReference>
<evidence type="ECO:0000256" key="3">
    <source>
        <dbReference type="ARBA" id="ARBA00022692"/>
    </source>
</evidence>
<evidence type="ECO:0000259" key="6">
    <source>
        <dbReference type="Pfam" id="PF00005"/>
    </source>
</evidence>
<dbReference type="GO" id="GO:0016887">
    <property type="term" value="F:ATP hydrolysis activity"/>
    <property type="evidence" value="ECO:0007669"/>
    <property type="project" value="InterPro"/>
</dbReference>
<keyword evidence="2" id="KW-0813">Transport</keyword>
<evidence type="ECO:0000256" key="5">
    <source>
        <dbReference type="ARBA" id="ARBA00023136"/>
    </source>
</evidence>
<dbReference type="GO" id="GO:0005886">
    <property type="term" value="C:plasma membrane"/>
    <property type="evidence" value="ECO:0007669"/>
    <property type="project" value="TreeGrafter"/>
</dbReference>
<dbReference type="PANTHER" id="PTHR48041">
    <property type="entry name" value="ABC TRANSPORTER G FAMILY MEMBER 28"/>
    <property type="match status" value="1"/>
</dbReference>
<sequence>MCLTHTPTTHVRALLQGPSSKHCPWKRCKIYWNNSLTIKETLVFTVLHLPRALSRKEKAEKAEAVIEEHSLNASRDNIINGPFVRGVSGKERKRVCIGQETLINPSLLFLDEPTSVLDSTAGRIVSILADLTKGGRTVAMTIHQPSSHLFYMFHKILQLSDDNLVYYGQRR</sequence>
<organism evidence="7 8">
    <name type="scientific">Musa troglodytarum</name>
    <name type="common">fe'i banana</name>
    <dbReference type="NCBI Taxonomy" id="320322"/>
    <lineage>
        <taxon>Eukaryota</taxon>
        <taxon>Viridiplantae</taxon>
        <taxon>Streptophyta</taxon>
        <taxon>Embryophyta</taxon>
        <taxon>Tracheophyta</taxon>
        <taxon>Spermatophyta</taxon>
        <taxon>Magnoliopsida</taxon>
        <taxon>Liliopsida</taxon>
        <taxon>Zingiberales</taxon>
        <taxon>Musaceae</taxon>
        <taxon>Musa</taxon>
    </lineage>
</organism>
<dbReference type="Gene3D" id="3.40.50.300">
    <property type="entry name" value="P-loop containing nucleotide triphosphate hydrolases"/>
    <property type="match status" value="1"/>
</dbReference>
<evidence type="ECO:0000256" key="4">
    <source>
        <dbReference type="ARBA" id="ARBA00022989"/>
    </source>
</evidence>
<dbReference type="Pfam" id="PF00005">
    <property type="entry name" value="ABC_tran"/>
    <property type="match status" value="1"/>
</dbReference>
<dbReference type="GO" id="GO:0042626">
    <property type="term" value="F:ATPase-coupled transmembrane transporter activity"/>
    <property type="evidence" value="ECO:0007669"/>
    <property type="project" value="TreeGrafter"/>
</dbReference>
<feature type="domain" description="ABC transporter" evidence="6">
    <location>
        <begin position="34"/>
        <end position="115"/>
    </location>
</feature>
<dbReference type="GO" id="GO:0005524">
    <property type="term" value="F:ATP binding"/>
    <property type="evidence" value="ECO:0007669"/>
    <property type="project" value="InterPro"/>
</dbReference>
<dbReference type="PANTHER" id="PTHR48041:SF22">
    <property type="entry name" value="ABC TRANSPORTER G FAMILY MEMBER 9"/>
    <property type="match status" value="1"/>
</dbReference>
<dbReference type="OrthoDB" id="66620at2759"/>
<comment type="subcellular location">
    <subcellularLocation>
        <location evidence="1">Membrane</location>
        <topology evidence="1">Multi-pass membrane protein</topology>
    </subcellularLocation>
</comment>
<name>A0A9E7JBT6_9LILI</name>
<keyword evidence="4" id="KW-1133">Transmembrane helix</keyword>
<proteinExistence type="predicted"/>
<evidence type="ECO:0000313" key="8">
    <source>
        <dbReference type="Proteomes" id="UP001055439"/>
    </source>
</evidence>
<reference evidence="7" key="1">
    <citation type="submission" date="2022-05" db="EMBL/GenBank/DDBJ databases">
        <title>The Musa troglodytarum L. genome provides insights into the mechanism of non-climacteric behaviour and enrichment of carotenoids.</title>
        <authorList>
            <person name="Wang J."/>
        </authorList>
    </citation>
    <scope>NUCLEOTIDE SEQUENCE</scope>
    <source>
        <tissue evidence="7">Leaf</tissue>
    </source>
</reference>
<dbReference type="EMBL" id="CP097502">
    <property type="protein sequence ID" value="URD75375.1"/>
    <property type="molecule type" value="Genomic_DNA"/>
</dbReference>
<keyword evidence="3" id="KW-0812">Transmembrane</keyword>
<gene>
    <name evidence="7" type="ORF">MUK42_08425</name>
</gene>
<accession>A0A9E7JBT6</accession>
<dbReference type="Proteomes" id="UP001055439">
    <property type="component" value="Chromosome 1"/>
</dbReference>
<evidence type="ECO:0000313" key="7">
    <source>
        <dbReference type="EMBL" id="URD75375.1"/>
    </source>
</evidence>
<keyword evidence="5" id="KW-0472">Membrane</keyword>
<keyword evidence="8" id="KW-1185">Reference proteome</keyword>
<evidence type="ECO:0000256" key="2">
    <source>
        <dbReference type="ARBA" id="ARBA00022448"/>
    </source>
</evidence>
<dbReference type="InterPro" id="IPR027417">
    <property type="entry name" value="P-loop_NTPase"/>
</dbReference>
<protein>
    <submittedName>
        <fullName evidence="7">ABC transporter</fullName>
    </submittedName>
</protein>
<dbReference type="AlphaFoldDB" id="A0A9E7JBT6"/>